<keyword evidence="2" id="KW-0732">Signal</keyword>
<evidence type="ECO:0000313" key="3">
    <source>
        <dbReference type="EMBL" id="MFD2674378.1"/>
    </source>
</evidence>
<dbReference type="Proteomes" id="UP001597453">
    <property type="component" value="Unassembled WGS sequence"/>
</dbReference>
<reference evidence="4" key="1">
    <citation type="journal article" date="2019" name="Int. J. Syst. Evol. Microbiol.">
        <title>The Global Catalogue of Microorganisms (GCM) 10K type strain sequencing project: providing services to taxonomists for standard genome sequencing and annotation.</title>
        <authorList>
            <consortium name="The Broad Institute Genomics Platform"/>
            <consortium name="The Broad Institute Genome Sequencing Center for Infectious Disease"/>
            <person name="Wu L."/>
            <person name="Ma J."/>
        </authorList>
    </citation>
    <scope>NUCLEOTIDE SEQUENCE [LARGE SCALE GENOMIC DNA]</scope>
    <source>
        <strain evidence="4">TISTR 1511</strain>
    </source>
</reference>
<gene>
    <name evidence="3" type="ORF">ACFSUQ_03570</name>
</gene>
<evidence type="ECO:0000256" key="1">
    <source>
        <dbReference type="SAM" id="MobiDB-lite"/>
    </source>
</evidence>
<feature type="signal peptide" evidence="2">
    <location>
        <begin position="1"/>
        <end position="20"/>
    </location>
</feature>
<dbReference type="RefSeq" id="WP_159421381.1">
    <property type="nucleotide sequence ID" value="NZ_JBHUNF010000002.1"/>
</dbReference>
<accession>A0ABW5RHI9</accession>
<proteinExistence type="predicted"/>
<organism evidence="3 4">
    <name type="scientific">Gulosibacter bifidus</name>
    <dbReference type="NCBI Taxonomy" id="272239"/>
    <lineage>
        <taxon>Bacteria</taxon>
        <taxon>Bacillati</taxon>
        <taxon>Actinomycetota</taxon>
        <taxon>Actinomycetes</taxon>
        <taxon>Micrococcales</taxon>
        <taxon>Microbacteriaceae</taxon>
        <taxon>Gulosibacter</taxon>
    </lineage>
</organism>
<dbReference type="EMBL" id="JBHUNF010000002">
    <property type="protein sequence ID" value="MFD2674378.1"/>
    <property type="molecule type" value="Genomic_DNA"/>
</dbReference>
<evidence type="ECO:0000313" key="4">
    <source>
        <dbReference type="Proteomes" id="UP001597453"/>
    </source>
</evidence>
<keyword evidence="4" id="KW-1185">Reference proteome</keyword>
<feature type="chain" id="PRO_5046205026" description="DNA modification methylase" evidence="2">
    <location>
        <begin position="21"/>
        <end position="206"/>
    </location>
</feature>
<feature type="compositionally biased region" description="Acidic residues" evidence="1">
    <location>
        <begin position="193"/>
        <end position="206"/>
    </location>
</feature>
<evidence type="ECO:0008006" key="5">
    <source>
        <dbReference type="Google" id="ProtNLM"/>
    </source>
</evidence>
<comment type="caution">
    <text evidence="3">The sequence shown here is derived from an EMBL/GenBank/DDBJ whole genome shotgun (WGS) entry which is preliminary data.</text>
</comment>
<feature type="region of interest" description="Disordered" evidence="1">
    <location>
        <begin position="164"/>
        <end position="206"/>
    </location>
</feature>
<evidence type="ECO:0000256" key="2">
    <source>
        <dbReference type="SAM" id="SignalP"/>
    </source>
</evidence>
<protein>
    <recommendedName>
        <fullName evidence="5">DNA modification methylase</fullName>
    </recommendedName>
</protein>
<dbReference type="PROSITE" id="PS51257">
    <property type="entry name" value="PROKAR_LIPOPROTEIN"/>
    <property type="match status" value="1"/>
</dbReference>
<sequence length="206" mass="20992">MKIRAVAAAALAVALSAGLAGCNMISPQRTTMQYDASDGVHVDLGDVALRNVLLIADADGKQANLVFTAVNSTTADAKVEIKFDGAVSTADLKFDKTQSATEFGFGDAGENVVMGKFETGSSVTPVFTATYTDAEGATQTVTVDDQQVPVLGDTDADNVLKEYQKLAPAGGDKAPAPTGSAAPAASQPAEGDVPNEEAPVEEAPAE</sequence>
<name>A0ABW5RHI9_9MICO</name>
<feature type="compositionally biased region" description="Low complexity" evidence="1">
    <location>
        <begin position="174"/>
        <end position="189"/>
    </location>
</feature>